<evidence type="ECO:0000313" key="1">
    <source>
        <dbReference type="EMBL" id="GJA40335.1"/>
    </source>
</evidence>
<dbReference type="EMBL" id="BPNI01000014">
    <property type="protein sequence ID" value="GJA40335.1"/>
    <property type="molecule type" value="Genomic_DNA"/>
</dbReference>
<evidence type="ECO:0000313" key="2">
    <source>
        <dbReference type="Proteomes" id="UP000886939"/>
    </source>
</evidence>
<dbReference type="Proteomes" id="UP000886939">
    <property type="component" value="Unassembled WGS sequence"/>
</dbReference>
<proteinExistence type="predicted"/>
<dbReference type="AlphaFoldDB" id="A0AA37G0S0"/>
<organism evidence="1 2">
    <name type="scientific">Aeromonas caviae</name>
    <name type="common">Aeromonas punctata</name>
    <dbReference type="NCBI Taxonomy" id="648"/>
    <lineage>
        <taxon>Bacteria</taxon>
        <taxon>Pseudomonadati</taxon>
        <taxon>Pseudomonadota</taxon>
        <taxon>Gammaproteobacteria</taxon>
        <taxon>Aeromonadales</taxon>
        <taxon>Aeromonadaceae</taxon>
        <taxon>Aeromonas</taxon>
    </lineage>
</organism>
<accession>A0AA37G0S0</accession>
<comment type="caution">
    <text evidence="1">The sequence shown here is derived from an EMBL/GenBank/DDBJ whole genome shotgun (WGS) entry which is preliminary data.</text>
</comment>
<sequence>MIEAHVAQDAGHGNGMSDVGFTTGTHLSLVSITGYHIGLPELLNLLGWQVGTGYFFKIFK</sequence>
<reference evidence="1" key="1">
    <citation type="submission" date="2021-07" db="EMBL/GenBank/DDBJ databases">
        <title>Draft genome sequence of carbapenem-resistant Aeromonas spp. in Japan.</title>
        <authorList>
            <person name="Maehana S."/>
            <person name="Suzuki M."/>
            <person name="Kitasato H."/>
        </authorList>
    </citation>
    <scope>NUCLEOTIDE SEQUENCE</scope>
    <source>
        <strain evidence="1">KAM343</strain>
    </source>
</reference>
<protein>
    <submittedName>
        <fullName evidence="1">Uncharacterized protein</fullName>
    </submittedName>
</protein>
<name>A0AA37G0S0_AERCA</name>
<gene>
    <name evidence="1" type="ORF">KAM343_11310</name>
</gene>